<evidence type="ECO:0000313" key="14">
    <source>
        <dbReference type="EMBL" id="CAA7037328.1"/>
    </source>
</evidence>
<dbReference type="InterPro" id="IPR003097">
    <property type="entry name" value="CysJ-like_FAD-binding"/>
</dbReference>
<comment type="subcellular location">
    <subcellularLocation>
        <location evidence="10">Endoplasmic reticulum membrane</location>
        <topology evidence="10">Single-pass membrane protein</topology>
        <orientation evidence="10">Cytoplasmic side</orientation>
    </subcellularLocation>
</comment>
<feature type="binding site" evidence="10">
    <location>
        <begin position="629"/>
        <end position="630"/>
    </location>
    <ligand>
        <name>NADP(+)</name>
        <dbReference type="ChEBI" id="CHEBI:58349"/>
    </ligand>
</feature>
<dbReference type="CDD" id="cd06204">
    <property type="entry name" value="CYPOR"/>
    <property type="match status" value="1"/>
</dbReference>
<dbReference type="AlphaFoldDB" id="A0A6D2JC99"/>
<keyword evidence="5 10" id="KW-0274">FAD</keyword>
<dbReference type="InterPro" id="IPR029039">
    <property type="entry name" value="Flavoprotein-like_sf"/>
</dbReference>
<dbReference type="HAMAP" id="MF_03212">
    <property type="entry name" value="NCPR"/>
    <property type="match status" value="1"/>
</dbReference>
<evidence type="ECO:0000256" key="1">
    <source>
        <dbReference type="ARBA" id="ARBA00022630"/>
    </source>
</evidence>
<feature type="binding site" evidence="10">
    <location>
        <begin position="505"/>
        <end position="507"/>
    </location>
    <ligand>
        <name>FAD</name>
        <dbReference type="ChEBI" id="CHEBI:57692"/>
    </ligand>
</feature>
<comment type="cofactor">
    <cofactor evidence="10">
        <name>FMN</name>
        <dbReference type="ChEBI" id="CHEBI:58210"/>
    </cofactor>
    <text evidence="10">Binds 1 FMN per monomer.</text>
</comment>
<comment type="caution">
    <text evidence="14">The sequence shown here is derived from an EMBL/GenBank/DDBJ whole genome shotgun (WGS) entry which is preliminary data.</text>
</comment>
<protein>
    <recommendedName>
        <fullName evidence="10 11">NADPH--cytochrome P450 reductase</fullName>
        <shortName evidence="10">CPR</shortName>
        <shortName evidence="10">P450R</shortName>
        <ecNumber evidence="10 11">1.6.2.4</ecNumber>
    </recommendedName>
</protein>
<feature type="binding site" evidence="10">
    <location>
        <begin position="201"/>
        <end position="210"/>
    </location>
    <ligand>
        <name>FMN</name>
        <dbReference type="ChEBI" id="CHEBI:58210"/>
    </ligand>
</feature>
<dbReference type="Pfam" id="PF00175">
    <property type="entry name" value="NAD_binding_1"/>
    <property type="match status" value="1"/>
</dbReference>
<gene>
    <name evidence="14" type="ORF">MERR_LOCUS24563</name>
</gene>
<evidence type="ECO:0000256" key="6">
    <source>
        <dbReference type="ARBA" id="ARBA00022857"/>
    </source>
</evidence>
<dbReference type="InterPro" id="IPR008254">
    <property type="entry name" value="Flavodoxin/NO_synth"/>
</dbReference>
<dbReference type="InterPro" id="IPR001709">
    <property type="entry name" value="Flavoprot_Pyr_Nucl_cyt_Rdtase"/>
</dbReference>
<feature type="domain" description="Flavodoxin-like" evidence="12">
    <location>
        <begin position="89"/>
        <end position="252"/>
    </location>
</feature>
<dbReference type="InterPro" id="IPR001433">
    <property type="entry name" value="OxRdtase_FAD/NAD-bd"/>
</dbReference>
<dbReference type="FunFam" id="1.20.990.10:FF:000003">
    <property type="entry name" value="NADPH--cytochrome P450 reductase"/>
    <property type="match status" value="1"/>
</dbReference>
<dbReference type="PIRSF" id="PIRSF000208">
    <property type="entry name" value="P450R"/>
    <property type="match status" value="1"/>
</dbReference>
<dbReference type="PANTHER" id="PTHR19384">
    <property type="entry name" value="NITRIC OXIDE SYNTHASE-RELATED"/>
    <property type="match status" value="1"/>
</dbReference>
<name>A0A6D2JC99_9BRAS</name>
<dbReference type="PRINTS" id="PR00369">
    <property type="entry name" value="FLAVODOXIN"/>
</dbReference>
<dbReference type="GO" id="GO:0003958">
    <property type="term" value="F:NADPH-hemoprotein reductase activity"/>
    <property type="evidence" value="ECO:0007669"/>
    <property type="project" value="UniProtKB-UniRule"/>
</dbReference>
<evidence type="ECO:0000256" key="9">
    <source>
        <dbReference type="ARBA" id="ARBA00023136"/>
    </source>
</evidence>
<feature type="binding site" evidence="10">
    <location>
        <begin position="95"/>
        <end position="100"/>
    </location>
    <ligand>
        <name>FMN</name>
        <dbReference type="ChEBI" id="CHEBI:58210"/>
    </ligand>
</feature>
<dbReference type="PROSITE" id="PS50902">
    <property type="entry name" value="FLAVODOXIN_LIKE"/>
    <property type="match status" value="1"/>
</dbReference>
<dbReference type="PRINTS" id="PR00371">
    <property type="entry name" value="FPNCR"/>
</dbReference>
<keyword evidence="15" id="KW-1185">Reference proteome</keyword>
<dbReference type="GO" id="GO:0050660">
    <property type="term" value="F:flavin adenine dinucleotide binding"/>
    <property type="evidence" value="ECO:0007669"/>
    <property type="project" value="UniProtKB-UniRule"/>
</dbReference>
<dbReference type="InterPro" id="IPR017938">
    <property type="entry name" value="Riboflavin_synthase-like_b-brl"/>
</dbReference>
<dbReference type="GO" id="GO:0005829">
    <property type="term" value="C:cytosol"/>
    <property type="evidence" value="ECO:0007669"/>
    <property type="project" value="TreeGrafter"/>
</dbReference>
<evidence type="ECO:0000256" key="8">
    <source>
        <dbReference type="ARBA" id="ARBA00023002"/>
    </source>
</evidence>
<organism evidence="14 15">
    <name type="scientific">Microthlaspi erraticum</name>
    <dbReference type="NCBI Taxonomy" id="1685480"/>
    <lineage>
        <taxon>Eukaryota</taxon>
        <taxon>Viridiplantae</taxon>
        <taxon>Streptophyta</taxon>
        <taxon>Embryophyta</taxon>
        <taxon>Tracheophyta</taxon>
        <taxon>Spermatophyta</taxon>
        <taxon>Magnoliopsida</taxon>
        <taxon>eudicotyledons</taxon>
        <taxon>Gunneridae</taxon>
        <taxon>Pentapetalae</taxon>
        <taxon>rosids</taxon>
        <taxon>malvids</taxon>
        <taxon>Brassicales</taxon>
        <taxon>Brassicaceae</taxon>
        <taxon>Coluteocarpeae</taxon>
        <taxon>Microthlaspi</taxon>
    </lineage>
</organism>
<comment type="function">
    <text evidence="10">This enzyme is required for electron transfer from NADP to cytochrome P450 in microsomes. It can also provide electron transfer to heme oxygenase and cytochrome B5.</text>
</comment>
<dbReference type="InterPro" id="IPR001094">
    <property type="entry name" value="Flavdoxin-like"/>
</dbReference>
<keyword evidence="4 10" id="KW-0256">Endoplasmic reticulum</keyword>
<evidence type="ECO:0000256" key="2">
    <source>
        <dbReference type="ARBA" id="ARBA00022643"/>
    </source>
</evidence>
<comment type="catalytic activity">
    <reaction evidence="10 11">
        <text>2 oxidized [cytochrome P450] + NADPH = 2 reduced [cytochrome P450] + NADP(+) + H(+)</text>
        <dbReference type="Rhea" id="RHEA:24040"/>
        <dbReference type="Rhea" id="RHEA-COMP:14627"/>
        <dbReference type="Rhea" id="RHEA-COMP:14628"/>
        <dbReference type="ChEBI" id="CHEBI:15378"/>
        <dbReference type="ChEBI" id="CHEBI:55376"/>
        <dbReference type="ChEBI" id="CHEBI:57783"/>
        <dbReference type="ChEBI" id="CHEBI:58349"/>
        <dbReference type="ChEBI" id="CHEBI:60344"/>
        <dbReference type="EC" id="1.6.2.4"/>
    </reaction>
</comment>
<dbReference type="SUPFAM" id="SSF63380">
    <property type="entry name" value="Riboflavin synthase domain-like"/>
    <property type="match status" value="1"/>
</dbReference>
<comment type="similarity">
    <text evidence="10 11">In the C-terminal section; belongs to the flavoprotein pyridine nucleotide cytochrome reductase family.</text>
</comment>
<dbReference type="InterPro" id="IPR039261">
    <property type="entry name" value="FNR_nucleotide-bd"/>
</dbReference>
<feature type="binding site" evidence="10">
    <location>
        <begin position="635"/>
        <end position="639"/>
    </location>
    <ligand>
        <name>NADP(+)</name>
        <dbReference type="ChEBI" id="CHEBI:58349"/>
    </ligand>
</feature>
<proteinExistence type="inferred from homology"/>
<evidence type="ECO:0000256" key="11">
    <source>
        <dbReference type="PIRNR" id="PIRNR000208"/>
    </source>
</evidence>
<feature type="binding site" evidence="10">
    <location>
        <begin position="487"/>
        <end position="490"/>
    </location>
    <ligand>
        <name>FAD</name>
        <dbReference type="ChEBI" id="CHEBI:57692"/>
    </ligand>
</feature>
<dbReference type="FunFam" id="3.40.50.80:FF:000001">
    <property type="entry name" value="NADPH--cytochrome P450 reductase 1"/>
    <property type="match status" value="1"/>
</dbReference>
<dbReference type="Proteomes" id="UP000467841">
    <property type="component" value="Unassembled WGS sequence"/>
</dbReference>
<evidence type="ECO:0000256" key="10">
    <source>
        <dbReference type="HAMAP-Rule" id="MF_03212"/>
    </source>
</evidence>
<keyword evidence="7" id="KW-1133">Transmembrane helix</keyword>
<dbReference type="InterPro" id="IPR017927">
    <property type="entry name" value="FAD-bd_FR_type"/>
</dbReference>
<evidence type="ECO:0000313" key="15">
    <source>
        <dbReference type="Proteomes" id="UP000467841"/>
    </source>
</evidence>
<feature type="binding site" evidence="10">
    <location>
        <position position="236"/>
    </location>
    <ligand>
        <name>FMN</name>
        <dbReference type="ChEBI" id="CHEBI:58210"/>
    </ligand>
</feature>
<dbReference type="Gene3D" id="1.20.990.10">
    <property type="entry name" value="NADPH-cytochrome p450 Reductase, Chain A, domain 3"/>
    <property type="match status" value="1"/>
</dbReference>
<keyword evidence="1 10" id="KW-0285">Flavoprotein</keyword>
<dbReference type="Pfam" id="PF00667">
    <property type="entry name" value="FAD_binding_1"/>
    <property type="match status" value="1"/>
</dbReference>
<keyword evidence="8 10" id="KW-0560">Oxidoreductase</keyword>
<dbReference type="Gene3D" id="3.40.50.360">
    <property type="match status" value="1"/>
</dbReference>
<dbReference type="Gene3D" id="3.40.50.80">
    <property type="entry name" value="Nucleotide-binding domain of ferredoxin-NADP reductase (FNR) module"/>
    <property type="match status" value="1"/>
</dbReference>
<reference evidence="14" key="1">
    <citation type="submission" date="2020-01" db="EMBL/GenBank/DDBJ databases">
        <authorList>
            <person name="Mishra B."/>
        </authorList>
    </citation>
    <scope>NUCLEOTIDE SEQUENCE [LARGE SCALE GENOMIC DNA]</scope>
</reference>
<keyword evidence="6 10" id="KW-0521">NADP</keyword>
<sequence>MASTFDAYGLAKQLKSVFGISLDNSVVSDDVVLVIATTSLALAVGFAVLLWRKSASDRSGEVKPFMVPKSLMSKDEDDDLDLGSGKTKVSIFFGTQTGTAEGFAKAIAEEIKARYEKASVKVIDLDDYAADDDEYEKKFKKETLAFFAVATYGDGEPTDNAARFYKWFTERFVASILRVSCFQEIEQDIRLQNLSYGVFSLGNRQYEHFNKIGIVLDEELCKKGAKRLIEVGLGDDDQSIEDDFNAWKESLWPELDKLLRDEDDTTVVTPYTAVIPEYRLVIHDPTFTSEKSVDSNVANGDAAIDVHHPCRADVAVQKELHTPESDRSCIHLEFDISGTGITYETGDHVGVYAENHVEIVEEVGKLLGQSLDLVFSIHADKEDGSPLGSSLPPPFPGPCTLGTGLARYADLMTPPRKSALVALAAYATDPSEAKKLKHLTSPEGKDEYSQWIVASQRSLLEVMAAFPSAKPPLGVFFAAIAPRLQPRYYSISSSPRLAPSRVHVTCALVYGPTPTGRIHKGLCSTWMKNAVPSEKSSECSGAPIFIRASNFKLPSNPSTPIVMVGPGTGLAPFRGFLQERMALKEDGVDLGSSLLFFGCRNRRMDYIYEDELNNFVDHGVISELVVAFSREGAQKEYVQHKITEKAAQVWNLIKEEGYLYVCGDAKGMAKDVHRTLHTIVQEQEGVSSSEAEAIVKKLQNEGRYLRDVW</sequence>
<feature type="binding site" evidence="10">
    <location>
        <position position="327"/>
    </location>
    <ligand>
        <name>NADP(+)</name>
        <dbReference type="ChEBI" id="CHEBI:58349"/>
    </ligand>
</feature>
<dbReference type="GO" id="GO:0005789">
    <property type="term" value="C:endoplasmic reticulum membrane"/>
    <property type="evidence" value="ECO:0007669"/>
    <property type="project" value="UniProtKB-SubCell"/>
</dbReference>
<dbReference type="PANTHER" id="PTHR19384:SF111">
    <property type="entry name" value="NADPH--CYTOCHROME P450 REDUCTASE 1"/>
    <property type="match status" value="1"/>
</dbReference>
<comment type="similarity">
    <text evidence="10">Belongs to the NADPH--cytochrome P450 reductase family.</text>
</comment>
<keyword evidence="9 10" id="KW-0472">Membrane</keyword>
<evidence type="ECO:0000256" key="7">
    <source>
        <dbReference type="ARBA" id="ARBA00022989"/>
    </source>
</evidence>
<feature type="binding site" evidence="10">
    <location>
        <position position="671"/>
    </location>
    <ligand>
        <name>NADP(+)</name>
        <dbReference type="ChEBI" id="CHEBI:58349"/>
    </ligand>
</feature>
<dbReference type="EC" id="1.6.2.4" evidence="10 11"/>
<feature type="binding site" evidence="10">
    <location>
        <begin position="150"/>
        <end position="153"/>
    </location>
    <ligand>
        <name>FMN</name>
        <dbReference type="ChEBI" id="CHEBI:58210"/>
    </ligand>
</feature>
<keyword evidence="3" id="KW-0812">Transmembrane</keyword>
<dbReference type="InterPro" id="IPR023173">
    <property type="entry name" value="NADPH_Cyt_P450_Rdtase_alpha"/>
</dbReference>
<accession>A0A6D2JC99</accession>
<evidence type="ECO:0000259" key="13">
    <source>
        <dbReference type="PROSITE" id="PS51384"/>
    </source>
</evidence>
<comment type="caution">
    <text evidence="10">Lacks conserved residue(s) required for the propagation of feature annotation.</text>
</comment>
<dbReference type="SUPFAM" id="SSF52343">
    <property type="entry name" value="Ferredoxin reductase-like, C-terminal NADP-linked domain"/>
    <property type="match status" value="1"/>
</dbReference>
<dbReference type="EMBL" id="CACVBM020001174">
    <property type="protein sequence ID" value="CAA7037328.1"/>
    <property type="molecule type" value="Genomic_DNA"/>
</dbReference>
<evidence type="ECO:0000256" key="5">
    <source>
        <dbReference type="ARBA" id="ARBA00022827"/>
    </source>
</evidence>
<evidence type="ECO:0000259" key="12">
    <source>
        <dbReference type="PROSITE" id="PS50902"/>
    </source>
</evidence>
<dbReference type="OrthoDB" id="1856718at2759"/>
<feature type="binding site" evidence="10">
    <location>
        <position position="568"/>
    </location>
    <ligand>
        <name>NADP(+)</name>
        <dbReference type="ChEBI" id="CHEBI:58349"/>
    </ligand>
</feature>
<dbReference type="InterPro" id="IPR023208">
    <property type="entry name" value="P450R"/>
</dbReference>
<comment type="similarity">
    <text evidence="10">In the N-terminal section; belongs to the flavodoxin family.</text>
</comment>
<dbReference type="GO" id="GO:0010181">
    <property type="term" value="F:FMN binding"/>
    <property type="evidence" value="ECO:0007669"/>
    <property type="project" value="UniProtKB-UniRule"/>
</dbReference>
<keyword evidence="2 10" id="KW-0288">FMN</keyword>
<dbReference type="Gene3D" id="2.40.30.10">
    <property type="entry name" value="Translation factors"/>
    <property type="match status" value="1"/>
</dbReference>
<dbReference type="SUPFAM" id="SSF52218">
    <property type="entry name" value="Flavoproteins"/>
    <property type="match status" value="1"/>
</dbReference>
<dbReference type="GO" id="GO:0050661">
    <property type="term" value="F:NADP binding"/>
    <property type="evidence" value="ECO:0007669"/>
    <property type="project" value="UniProtKB-UniRule"/>
</dbReference>
<feature type="binding site" evidence="10">
    <location>
        <position position="709"/>
    </location>
    <ligand>
        <name>FAD</name>
        <dbReference type="ChEBI" id="CHEBI:57692"/>
    </ligand>
</feature>
<evidence type="ECO:0000256" key="4">
    <source>
        <dbReference type="ARBA" id="ARBA00022824"/>
    </source>
</evidence>
<feature type="domain" description="FAD-binding FR-type" evidence="13">
    <location>
        <begin position="307"/>
        <end position="554"/>
    </location>
</feature>
<evidence type="ECO:0000256" key="3">
    <source>
        <dbReference type="ARBA" id="ARBA00022692"/>
    </source>
</evidence>
<dbReference type="Pfam" id="PF00258">
    <property type="entry name" value="Flavodoxin_1"/>
    <property type="match status" value="1"/>
</dbReference>
<dbReference type="PROSITE" id="PS51384">
    <property type="entry name" value="FAD_FR"/>
    <property type="match status" value="1"/>
</dbReference>
<comment type="cofactor">
    <cofactor evidence="10">
        <name>FAD</name>
        <dbReference type="ChEBI" id="CHEBI:57692"/>
    </cofactor>
    <text evidence="10">Binds 1 FAD per monomer.</text>
</comment>
<feature type="binding site" evidence="10">
    <location>
        <begin position="521"/>
        <end position="524"/>
    </location>
    <ligand>
        <name>FAD</name>
        <dbReference type="ChEBI" id="CHEBI:57692"/>
    </ligand>
</feature>